<keyword evidence="2" id="KW-1185">Reference proteome</keyword>
<proteinExistence type="predicted"/>
<protein>
    <submittedName>
        <fullName evidence="1">Phage protein</fullName>
    </submittedName>
</protein>
<name>R1GZ53_9GAMM</name>
<dbReference type="EMBL" id="AQGQ01000005">
    <property type="protein sequence ID" value="EOD56755.1"/>
    <property type="molecule type" value="Genomic_DNA"/>
</dbReference>
<comment type="caution">
    <text evidence="1">The sequence shown here is derived from an EMBL/GenBank/DDBJ whole genome shotgun (WGS) entry which is preliminary data.</text>
</comment>
<dbReference type="AlphaFoldDB" id="R1GZ53"/>
<gene>
    <name evidence="1" type="ORF">G113_02094</name>
</gene>
<reference evidence="1 2" key="1">
    <citation type="journal article" date="2013" name="Genome Announc.">
        <title>Draft Genome Sequence of Aeromonas molluscorum Strain 848TT, Isolated from Bivalve Molluscs.</title>
        <authorList>
            <person name="Spataro N."/>
            <person name="Farfan M."/>
            <person name="Albarral V."/>
            <person name="Sanglas A."/>
            <person name="Loren J.G."/>
            <person name="Fuste M.C."/>
            <person name="Bosch E."/>
        </authorList>
    </citation>
    <scope>NUCLEOTIDE SEQUENCE [LARGE SCALE GENOMIC DNA]</scope>
    <source>
        <strain evidence="1 2">848</strain>
    </source>
</reference>
<evidence type="ECO:0000313" key="1">
    <source>
        <dbReference type="EMBL" id="EOD56755.1"/>
    </source>
</evidence>
<evidence type="ECO:0000313" key="2">
    <source>
        <dbReference type="Proteomes" id="UP000013526"/>
    </source>
</evidence>
<organism evidence="1 2">
    <name type="scientific">Aeromonas molluscorum 848</name>
    <dbReference type="NCBI Taxonomy" id="1268236"/>
    <lineage>
        <taxon>Bacteria</taxon>
        <taxon>Pseudomonadati</taxon>
        <taxon>Pseudomonadota</taxon>
        <taxon>Gammaproteobacteria</taxon>
        <taxon>Aeromonadales</taxon>
        <taxon>Aeromonadaceae</taxon>
        <taxon>Aeromonas</taxon>
    </lineage>
</organism>
<sequence>MRFIPTLQTAMRRCQTQINTLNHWIEQEETTP</sequence>
<dbReference type="Proteomes" id="UP000013526">
    <property type="component" value="Unassembled WGS sequence"/>
</dbReference>
<accession>R1GZ53</accession>